<dbReference type="EMBL" id="LXEP01000066">
    <property type="protein sequence ID" value="OAT15693.1"/>
    <property type="molecule type" value="Genomic_DNA"/>
</dbReference>
<protein>
    <recommendedName>
        <fullName evidence="3">Conjugal transfer protein TraD</fullName>
    </recommendedName>
</protein>
<gene>
    <name evidence="1" type="ORF">M977_04699</name>
</gene>
<proteinExistence type="predicted"/>
<comment type="caution">
    <text evidence="1">The sequence shown here is derived from an EMBL/GenBank/DDBJ whole genome shotgun (WGS) entry which is preliminary data.</text>
</comment>
<sequence length="150" mass="16662">MANVKNDEWLKQRLTYIQSLKSPNTQQSMIVLLAEKETLTPAEEKKLGVLIRAEKAQQRAIEARSKATALLNAEKKAEARAERKARDHELYKAAGLMSLVGLVDKETGKPVVDVACLVGALAGLSELPRDNPKWQEWKQKGTEILKGNES</sequence>
<evidence type="ECO:0000313" key="2">
    <source>
        <dbReference type="Proteomes" id="UP000078504"/>
    </source>
</evidence>
<dbReference type="AlphaFoldDB" id="A0A1B7HJC7"/>
<accession>A0A1B7HJC7</accession>
<dbReference type="PATRIC" id="fig|1354253.4.peg.4882"/>
<name>A0A1B7HJC7_9ENTR</name>
<evidence type="ECO:0008006" key="3">
    <source>
        <dbReference type="Google" id="ProtNLM"/>
    </source>
</evidence>
<dbReference type="Proteomes" id="UP000078504">
    <property type="component" value="Unassembled WGS sequence"/>
</dbReference>
<evidence type="ECO:0000313" key="1">
    <source>
        <dbReference type="EMBL" id="OAT15693.1"/>
    </source>
</evidence>
<dbReference type="InterPro" id="IPR009444">
    <property type="entry name" value="Conjugal_tfr_TraD_a-type"/>
</dbReference>
<reference evidence="1 2" key="1">
    <citation type="submission" date="2016-04" db="EMBL/GenBank/DDBJ databases">
        <title>ATOL: Assembling a taxonomically balanced genome-scale reconstruction of the evolutionary history of the Enterobacteriaceae.</title>
        <authorList>
            <person name="Plunkett G.III."/>
            <person name="Neeno-Eckwall E.C."/>
            <person name="Glasner J.D."/>
            <person name="Perna N.T."/>
        </authorList>
    </citation>
    <scope>NUCLEOTIDE SEQUENCE [LARGE SCALE GENOMIC DNA]</scope>
    <source>
        <strain evidence="1 2">ATCC 51604</strain>
    </source>
</reference>
<dbReference type="RefSeq" id="WP_064519549.1">
    <property type="nucleotide sequence ID" value="NZ_LXEP01000066.1"/>
</dbReference>
<dbReference type="Pfam" id="PF06412">
    <property type="entry name" value="TraD"/>
    <property type="match status" value="1"/>
</dbReference>
<organism evidence="1 2">
    <name type="scientific">Buttiauxella gaviniae ATCC 51604</name>
    <dbReference type="NCBI Taxonomy" id="1354253"/>
    <lineage>
        <taxon>Bacteria</taxon>
        <taxon>Pseudomonadati</taxon>
        <taxon>Pseudomonadota</taxon>
        <taxon>Gammaproteobacteria</taxon>
        <taxon>Enterobacterales</taxon>
        <taxon>Enterobacteriaceae</taxon>
        <taxon>Buttiauxella</taxon>
    </lineage>
</organism>